<dbReference type="Pfam" id="PF19029">
    <property type="entry name" value="DUF883_C"/>
    <property type="match status" value="1"/>
</dbReference>
<keyword evidence="4" id="KW-1185">Reference proteome</keyword>
<reference evidence="3 4" key="1">
    <citation type="journal article" date="2008" name="BMC Genomics">
        <title>Complete genome of Phenylobacterium zucineum - a novel facultative intracellular bacterium isolated from human erythroleukemia cell line K562.</title>
        <authorList>
            <person name="Luo Y."/>
            <person name="Xu X."/>
            <person name="Ding Z."/>
            <person name="Liu Z."/>
            <person name="Zhang B."/>
            <person name="Yan Z."/>
            <person name="Sun J."/>
            <person name="Hu S."/>
            <person name="Hu X."/>
        </authorList>
    </citation>
    <scope>NUCLEOTIDE SEQUENCE [LARGE SCALE GENOMIC DNA]</scope>
    <source>
        <strain evidence="3 4">HLK1</strain>
    </source>
</reference>
<organism evidence="3 4">
    <name type="scientific">Phenylobacterium zucineum (strain HLK1)</name>
    <dbReference type="NCBI Taxonomy" id="450851"/>
    <lineage>
        <taxon>Bacteria</taxon>
        <taxon>Pseudomonadati</taxon>
        <taxon>Pseudomonadota</taxon>
        <taxon>Alphaproteobacteria</taxon>
        <taxon>Caulobacterales</taxon>
        <taxon>Caulobacteraceae</taxon>
        <taxon>Phenylobacterium</taxon>
    </lineage>
</organism>
<dbReference type="eggNOG" id="COG4575">
    <property type="taxonomic scope" value="Bacteria"/>
</dbReference>
<dbReference type="AlphaFoldDB" id="B4RDM5"/>
<dbReference type="KEGG" id="pzu:PHZ_c0310"/>
<feature type="transmembrane region" description="Helical" evidence="1">
    <location>
        <begin position="78"/>
        <end position="96"/>
    </location>
</feature>
<dbReference type="RefSeq" id="WP_012520872.1">
    <property type="nucleotide sequence ID" value="NC_011144.1"/>
</dbReference>
<evidence type="ECO:0000313" key="4">
    <source>
        <dbReference type="Proteomes" id="UP000001868"/>
    </source>
</evidence>
<proteinExistence type="predicted"/>
<evidence type="ECO:0000259" key="2">
    <source>
        <dbReference type="Pfam" id="PF19029"/>
    </source>
</evidence>
<dbReference type="InterPro" id="IPR043605">
    <property type="entry name" value="DUF883_C"/>
</dbReference>
<dbReference type="EMBL" id="CP000747">
    <property type="protein sequence ID" value="ACG76724.1"/>
    <property type="molecule type" value="Genomic_DNA"/>
</dbReference>
<gene>
    <name evidence="3" type="ordered locus">PHZ_c0310</name>
</gene>
<keyword evidence="1" id="KW-0472">Membrane</keyword>
<keyword evidence="1" id="KW-1133">Transmembrane helix</keyword>
<protein>
    <recommendedName>
        <fullName evidence="2">DUF883 domain-containing protein</fullName>
    </recommendedName>
</protein>
<name>B4RDM5_PHEZH</name>
<evidence type="ECO:0000313" key="3">
    <source>
        <dbReference type="EMBL" id="ACG76724.1"/>
    </source>
</evidence>
<dbReference type="Proteomes" id="UP000001868">
    <property type="component" value="Chromosome"/>
</dbReference>
<dbReference type="OrthoDB" id="7205944at2"/>
<dbReference type="STRING" id="450851.PHZ_c0310"/>
<accession>B4RDM5</accession>
<feature type="domain" description="DUF883" evidence="2">
    <location>
        <begin position="73"/>
        <end position="96"/>
    </location>
</feature>
<dbReference type="HOGENOM" id="CLU_2288910_0_0_5"/>
<sequence length="101" mass="10652">MPAKAPEPTPEEAAANDVAKISAEAQRVMTDAARRIEAAVQEGLEQLRAQSRVYADAAGQQIEEAGEYVSEQVRARPLAATGLALGVGVVIGLLLAQQSRR</sequence>
<keyword evidence="1" id="KW-0812">Transmembrane</keyword>
<evidence type="ECO:0000256" key="1">
    <source>
        <dbReference type="SAM" id="Phobius"/>
    </source>
</evidence>